<name>A0A1U7GYM6_9CYAN</name>
<organism evidence="1 2">
    <name type="scientific">Fischerella major NIES-592</name>
    <dbReference type="NCBI Taxonomy" id="210994"/>
    <lineage>
        <taxon>Bacteria</taxon>
        <taxon>Bacillati</taxon>
        <taxon>Cyanobacteriota</taxon>
        <taxon>Cyanophyceae</taxon>
        <taxon>Nostocales</taxon>
        <taxon>Hapalosiphonaceae</taxon>
        <taxon>Fischerella</taxon>
    </lineage>
</organism>
<dbReference type="AlphaFoldDB" id="A0A1U7GYM6"/>
<protein>
    <submittedName>
        <fullName evidence="1">Uncharacterized protein</fullName>
    </submittedName>
</protein>
<dbReference type="EMBL" id="MRCA01000006">
    <property type="protein sequence ID" value="OKH13556.1"/>
    <property type="molecule type" value="Genomic_DNA"/>
</dbReference>
<sequence>MADKLVNGQWSIVNCQLLVVSGFGYFQYPLPISPQPLIPRGNPEFPTSALKRLVLYCGSVAKIEE</sequence>
<gene>
    <name evidence="1" type="ORF">NIES592_13055</name>
</gene>
<evidence type="ECO:0000313" key="2">
    <source>
        <dbReference type="Proteomes" id="UP000186391"/>
    </source>
</evidence>
<dbReference type="Proteomes" id="UP000186391">
    <property type="component" value="Unassembled WGS sequence"/>
</dbReference>
<proteinExistence type="predicted"/>
<comment type="caution">
    <text evidence="1">The sequence shown here is derived from an EMBL/GenBank/DDBJ whole genome shotgun (WGS) entry which is preliminary data.</text>
</comment>
<evidence type="ECO:0000313" key="1">
    <source>
        <dbReference type="EMBL" id="OKH13556.1"/>
    </source>
</evidence>
<keyword evidence="2" id="KW-1185">Reference proteome</keyword>
<accession>A0A1U7GYM6</accession>
<reference evidence="1 2" key="1">
    <citation type="submission" date="2016-11" db="EMBL/GenBank/DDBJ databases">
        <title>Draft Genome Sequences of Nine Cyanobacterial Strains from Diverse Habitats.</title>
        <authorList>
            <person name="Zhu T."/>
            <person name="Hou S."/>
            <person name="Lu X."/>
            <person name="Hess W.R."/>
        </authorList>
    </citation>
    <scope>NUCLEOTIDE SEQUENCE [LARGE SCALE GENOMIC DNA]</scope>
    <source>
        <strain evidence="1 2">NIES-592</strain>
    </source>
</reference>